<dbReference type="KEGG" id="cvn:111125372"/>
<evidence type="ECO:0000313" key="2">
    <source>
        <dbReference type="Proteomes" id="UP000694844"/>
    </source>
</evidence>
<dbReference type="Proteomes" id="UP000694844">
    <property type="component" value="Chromosome 3"/>
</dbReference>
<gene>
    <name evidence="3" type="primary">LOC111125372</name>
</gene>
<dbReference type="AlphaFoldDB" id="A0A8B8D9Q2"/>
<proteinExistence type="predicted"/>
<dbReference type="GeneID" id="111125372"/>
<evidence type="ECO:0000256" key="1">
    <source>
        <dbReference type="SAM" id="MobiDB-lite"/>
    </source>
</evidence>
<accession>A0A8B8D9Q2</accession>
<keyword evidence="2" id="KW-1185">Reference proteome</keyword>
<evidence type="ECO:0000313" key="3">
    <source>
        <dbReference type="RefSeq" id="XP_022324827.1"/>
    </source>
</evidence>
<reference evidence="3" key="1">
    <citation type="submission" date="2025-08" db="UniProtKB">
        <authorList>
            <consortium name="RefSeq"/>
        </authorList>
    </citation>
    <scope>IDENTIFICATION</scope>
    <source>
        <tissue evidence="3">Whole sample</tissue>
    </source>
</reference>
<organism evidence="2 3">
    <name type="scientific">Crassostrea virginica</name>
    <name type="common">Eastern oyster</name>
    <dbReference type="NCBI Taxonomy" id="6565"/>
    <lineage>
        <taxon>Eukaryota</taxon>
        <taxon>Metazoa</taxon>
        <taxon>Spiralia</taxon>
        <taxon>Lophotrochozoa</taxon>
        <taxon>Mollusca</taxon>
        <taxon>Bivalvia</taxon>
        <taxon>Autobranchia</taxon>
        <taxon>Pteriomorphia</taxon>
        <taxon>Ostreida</taxon>
        <taxon>Ostreoidea</taxon>
        <taxon>Ostreidae</taxon>
        <taxon>Crassostrea</taxon>
    </lineage>
</organism>
<sequence>MIRKTQDGRWVSGSIRTKNVTRRTRKTSLTRHTGAVQGQGTTAVRRYRRRFQTGEPRNQRFQQFKPGELNYVDVEFTKPKKKKKKSKKEKEQDSSDIPQPSVEYSEVIVKNSTPSLK</sequence>
<protein>
    <submittedName>
        <fullName evidence="3">Uncharacterized protein LOC111125372 isoform X1</fullName>
    </submittedName>
</protein>
<feature type="region of interest" description="Disordered" evidence="1">
    <location>
        <begin position="1"/>
        <end position="45"/>
    </location>
</feature>
<dbReference type="OrthoDB" id="6202812at2759"/>
<feature type="compositionally biased region" description="Basic residues" evidence="1">
    <location>
        <begin position="19"/>
        <end position="29"/>
    </location>
</feature>
<dbReference type="RefSeq" id="XP_022324827.1">
    <property type="nucleotide sequence ID" value="XM_022469119.1"/>
</dbReference>
<name>A0A8B8D9Q2_CRAVI</name>
<feature type="region of interest" description="Disordered" evidence="1">
    <location>
        <begin position="75"/>
        <end position="117"/>
    </location>
</feature>